<comment type="caution">
    <text evidence="6">The sequence shown here is derived from an EMBL/GenBank/DDBJ whole genome shotgun (WGS) entry which is preliminary data.</text>
</comment>
<dbReference type="PRINTS" id="PR00260">
    <property type="entry name" value="CHEMTRNSDUCR"/>
</dbReference>
<proteinExistence type="inferred from homology"/>
<evidence type="ECO:0000259" key="5">
    <source>
        <dbReference type="PROSITE" id="PS50111"/>
    </source>
</evidence>
<dbReference type="Proteomes" id="UP000623795">
    <property type="component" value="Unassembled WGS sequence"/>
</dbReference>
<evidence type="ECO:0000256" key="1">
    <source>
        <dbReference type="ARBA" id="ARBA00023224"/>
    </source>
</evidence>
<gene>
    <name evidence="6" type="ORF">GPA22_18340</name>
</gene>
<evidence type="ECO:0000256" key="3">
    <source>
        <dbReference type="PROSITE-ProRule" id="PRU00284"/>
    </source>
</evidence>
<dbReference type="InterPro" id="IPR004089">
    <property type="entry name" value="MCPsignal_dom"/>
</dbReference>
<feature type="coiled-coil region" evidence="4">
    <location>
        <begin position="62"/>
        <end position="89"/>
    </location>
</feature>
<dbReference type="Gene3D" id="1.10.287.950">
    <property type="entry name" value="Methyl-accepting chemotaxis protein"/>
    <property type="match status" value="1"/>
</dbReference>
<evidence type="ECO:0000256" key="2">
    <source>
        <dbReference type="ARBA" id="ARBA00029447"/>
    </source>
</evidence>
<evidence type="ECO:0000313" key="7">
    <source>
        <dbReference type="Proteomes" id="UP000623795"/>
    </source>
</evidence>
<accession>A0ABX1Q580</accession>
<dbReference type="SMART" id="SM00283">
    <property type="entry name" value="MA"/>
    <property type="match status" value="1"/>
</dbReference>
<protein>
    <submittedName>
        <fullName evidence="6">Chemotaxis protein</fullName>
    </submittedName>
</protein>
<dbReference type="SUPFAM" id="SSF58104">
    <property type="entry name" value="Methyl-accepting chemotaxis protein (MCP) signaling domain"/>
    <property type="match status" value="1"/>
</dbReference>
<name>A0ABX1Q580_9RHOO</name>
<reference evidence="6 7" key="1">
    <citation type="submission" date="2019-12" db="EMBL/GenBank/DDBJ databases">
        <title>Comparative genomics gives insights into the taxonomy of the Azoarcus-Aromatoleum group and reveals separate origins of nif in the plant-associated Azoarcus and non-plant-associated Aromatoleum sub-groups.</title>
        <authorList>
            <person name="Lafos M."/>
            <person name="Maluk M."/>
            <person name="Batista M."/>
            <person name="Junghare M."/>
            <person name="Carmona M."/>
            <person name="Faoro H."/>
            <person name="Cruz L.M."/>
            <person name="Battistoni F."/>
            <person name="De Souza E."/>
            <person name="Pedrosa F."/>
            <person name="Chen W.-M."/>
            <person name="Poole P.S."/>
            <person name="Dixon R.A."/>
            <person name="James E.K."/>
        </authorList>
    </citation>
    <scope>NUCLEOTIDE SEQUENCE [LARGE SCALE GENOMIC DNA]</scope>
    <source>
        <strain evidence="6 7">Td21</strain>
    </source>
</reference>
<feature type="domain" description="Methyl-accepting transducer" evidence="5">
    <location>
        <begin position="92"/>
        <end position="314"/>
    </location>
</feature>
<dbReference type="EMBL" id="WTVN01000034">
    <property type="protein sequence ID" value="NMG45680.1"/>
    <property type="molecule type" value="Genomic_DNA"/>
</dbReference>
<dbReference type="Pfam" id="PF00015">
    <property type="entry name" value="MCPsignal"/>
    <property type="match status" value="1"/>
</dbReference>
<keyword evidence="7" id="KW-1185">Reference proteome</keyword>
<dbReference type="PANTHER" id="PTHR32089">
    <property type="entry name" value="METHYL-ACCEPTING CHEMOTAXIS PROTEIN MCPB"/>
    <property type="match status" value="1"/>
</dbReference>
<dbReference type="RefSeq" id="WP_169257511.1">
    <property type="nucleotide sequence ID" value="NZ_WTVN01000034.1"/>
</dbReference>
<sequence length="314" mass="32447">MQRAQDRTPILAATAATALALAALVFQPGALHHGAIVLAVAGFLVVVARLRRSGVAGITAERAAHRAEIEAAQSHIRNLESVLEETRAASVAASHETERRNAQDRATVAAARQRMAELLASIDQTLADMATANALAKASGACVAEGATRMADAGAEIERMGMSMARAEGDLETLAGQSSRIAAIVQTIKQISDQTNLLSLNAAIEAARAGEAGRGFAVVADEVRKLAEQAKVASEQIGEIAADIAAMSRDASEAMQQADGVVKAGSDASRAALAAMDEIRAGAGRRIQVVTQITEALAHQRTLGADIGRALDAH</sequence>
<comment type="similarity">
    <text evidence="2">Belongs to the methyl-accepting chemotaxis (MCP) protein family.</text>
</comment>
<keyword evidence="4" id="KW-0175">Coiled coil</keyword>
<dbReference type="PROSITE" id="PS50111">
    <property type="entry name" value="CHEMOTAXIS_TRANSDUC_2"/>
    <property type="match status" value="1"/>
</dbReference>
<dbReference type="PANTHER" id="PTHR32089:SF112">
    <property type="entry name" value="LYSOZYME-LIKE PROTEIN-RELATED"/>
    <property type="match status" value="1"/>
</dbReference>
<keyword evidence="1 3" id="KW-0807">Transducer</keyword>
<evidence type="ECO:0000256" key="4">
    <source>
        <dbReference type="SAM" id="Coils"/>
    </source>
</evidence>
<dbReference type="InterPro" id="IPR004090">
    <property type="entry name" value="Chemotax_Me-accpt_rcpt"/>
</dbReference>
<evidence type="ECO:0000313" key="6">
    <source>
        <dbReference type="EMBL" id="NMG45680.1"/>
    </source>
</evidence>
<organism evidence="6 7">
    <name type="scientific">Aromatoleum toluvorans</name>
    <dbReference type="NCBI Taxonomy" id="92002"/>
    <lineage>
        <taxon>Bacteria</taxon>
        <taxon>Pseudomonadati</taxon>
        <taxon>Pseudomonadota</taxon>
        <taxon>Betaproteobacteria</taxon>
        <taxon>Rhodocyclales</taxon>
        <taxon>Rhodocyclaceae</taxon>
        <taxon>Aromatoleum</taxon>
    </lineage>
</organism>